<evidence type="ECO:0000256" key="2">
    <source>
        <dbReference type="ARBA" id="ARBA00009441"/>
    </source>
</evidence>
<evidence type="ECO:0000313" key="13">
    <source>
        <dbReference type="Proteomes" id="UP000002620"/>
    </source>
</evidence>
<organism evidence="12 13">
    <name type="scientific">Ammonifex degensii (strain DSM 10501 / KC4)</name>
    <dbReference type="NCBI Taxonomy" id="429009"/>
    <lineage>
        <taxon>Bacteria</taxon>
        <taxon>Bacillati</taxon>
        <taxon>Bacillota</taxon>
        <taxon>Clostridia</taxon>
        <taxon>Thermoanaerobacterales</taxon>
        <taxon>Thermoanaerobacteraceae</taxon>
        <taxon>Ammonifex</taxon>
    </lineage>
</organism>
<dbReference type="InterPro" id="IPR003395">
    <property type="entry name" value="RecF/RecN/SMC_N"/>
</dbReference>
<dbReference type="KEGG" id="adg:Adeg_1394"/>
<evidence type="ECO:0000256" key="8">
    <source>
        <dbReference type="ARBA" id="ARBA00033408"/>
    </source>
</evidence>
<evidence type="ECO:0000256" key="3">
    <source>
        <dbReference type="ARBA" id="ARBA00021315"/>
    </source>
</evidence>
<dbReference type="GO" id="GO:0006281">
    <property type="term" value="P:DNA repair"/>
    <property type="evidence" value="ECO:0007669"/>
    <property type="project" value="UniProtKB-KW"/>
</dbReference>
<dbReference type="InterPro" id="IPR003593">
    <property type="entry name" value="AAA+_ATPase"/>
</dbReference>
<evidence type="ECO:0000313" key="12">
    <source>
        <dbReference type="EMBL" id="ACX52496.1"/>
    </source>
</evidence>
<feature type="coiled-coil region" evidence="10">
    <location>
        <begin position="314"/>
        <end position="376"/>
    </location>
</feature>
<feature type="coiled-coil region" evidence="10">
    <location>
        <begin position="146"/>
        <end position="197"/>
    </location>
</feature>
<evidence type="ECO:0000256" key="6">
    <source>
        <dbReference type="ARBA" id="ARBA00022840"/>
    </source>
</evidence>
<dbReference type="STRING" id="429009.Adeg_1394"/>
<accession>C9R867</accession>
<keyword evidence="10" id="KW-0175">Coiled coil</keyword>
<comment type="function">
    <text evidence="1 9">May be involved in recombinational repair of damaged DNA.</text>
</comment>
<keyword evidence="13" id="KW-1185">Reference proteome</keyword>
<evidence type="ECO:0000259" key="11">
    <source>
        <dbReference type="SMART" id="SM00382"/>
    </source>
</evidence>
<gene>
    <name evidence="12" type="ordered locus">Adeg_1394</name>
</gene>
<dbReference type="OrthoDB" id="9806954at2"/>
<dbReference type="CDD" id="cd03241">
    <property type="entry name" value="ABC_RecN"/>
    <property type="match status" value="2"/>
</dbReference>
<evidence type="ECO:0000256" key="5">
    <source>
        <dbReference type="ARBA" id="ARBA00022763"/>
    </source>
</evidence>
<evidence type="ECO:0000256" key="9">
    <source>
        <dbReference type="PIRNR" id="PIRNR003128"/>
    </source>
</evidence>
<dbReference type="Gene3D" id="3.40.50.300">
    <property type="entry name" value="P-loop containing nucleotide triphosphate hydrolases"/>
    <property type="match status" value="2"/>
</dbReference>
<dbReference type="InterPro" id="IPR027417">
    <property type="entry name" value="P-loop_NTPase"/>
</dbReference>
<proteinExistence type="inferred from homology"/>
<dbReference type="RefSeq" id="WP_015739373.1">
    <property type="nucleotide sequence ID" value="NC_013385.1"/>
</dbReference>
<dbReference type="GO" id="GO:0005524">
    <property type="term" value="F:ATP binding"/>
    <property type="evidence" value="ECO:0007669"/>
    <property type="project" value="UniProtKB-KW"/>
</dbReference>
<evidence type="ECO:0000256" key="10">
    <source>
        <dbReference type="SAM" id="Coils"/>
    </source>
</evidence>
<reference evidence="12 13" key="1">
    <citation type="submission" date="2009-10" db="EMBL/GenBank/DDBJ databases">
        <title>Complete sequence of chromosome of Ammonifex degensii KC4.</title>
        <authorList>
            <consortium name="US DOE Joint Genome Institute"/>
            <person name="Kerfeld C."/>
            <person name="Goodner B."/>
            <person name="Huber H."/>
            <person name="Stetter K."/>
            <person name="Lucas S."/>
            <person name="Copeland A."/>
            <person name="Lapidus A."/>
            <person name="Glavina del Rio T."/>
            <person name="Dalin E."/>
            <person name="Tice H."/>
            <person name="Bruce D."/>
            <person name="Goodwin L."/>
            <person name="Pitluck S."/>
            <person name="Saunders E."/>
            <person name="Brettin T."/>
            <person name="Detter J.C."/>
            <person name="Han C."/>
            <person name="Larimer F."/>
            <person name="Land M."/>
            <person name="Hauser L."/>
            <person name="Kyrpides N."/>
            <person name="Ovchinnikova G."/>
            <person name="Richardson P."/>
        </authorList>
    </citation>
    <scope>NUCLEOTIDE SEQUENCE [LARGE SCALE GENOMIC DNA]</scope>
    <source>
        <strain evidence="13">DSM 10501 / KC4</strain>
    </source>
</reference>
<sequence length="551" mass="62075">MLLSLEIKDFVLIDHLYLEFGPGLNVLTGETGAGKSALLAALACALGERASVECIRTGADKAVVEAVFAVEKLPSSLVEAGMEPEDYLVFRREISRQGRSICRVNGQVLPLSICRQAGGELVEFLGQGEAQELFSPSYQLFLLDRFGGLEEQAEELERLYREWRKVREELAALEAKKKEQAWRLDLLRHQIEEIERAALRPGEEEELLQEREWRRRAVELAEATRKIHELLGGEGGAVERVEEAEELLSRLSRYRPDLEPYLPELRRTASFLKDLADHLRQLTEELEADPARLEAVEDRLAFIRRICQKYRMSVEELLSFRETAQQELSRLERSEEEFAGLQDKEKLLRQVWKREAQALQAAREEAARQLEQALLTELARLELPKARFQVAFHPLTDDQPRPKGLAEVEFLFSPNPGEPLKPFARVASGGEAARTLLALKSLVAGEKGKTLCLDEVEAGVGGKALEAVADKLSSLAKNYQLICVTHQAVIAARADLHYLISKEVREGRTYIRVTPLKGEERVEELARLIGGSRDTALVHARRLLAEGRKGQ</sequence>
<evidence type="ECO:0000256" key="4">
    <source>
        <dbReference type="ARBA" id="ARBA00022741"/>
    </source>
</evidence>
<evidence type="ECO:0000256" key="7">
    <source>
        <dbReference type="ARBA" id="ARBA00023204"/>
    </source>
</evidence>
<dbReference type="InterPro" id="IPR004604">
    <property type="entry name" value="DNA_recomb/repair_RecN"/>
</dbReference>
<feature type="domain" description="AAA+ ATPase" evidence="11">
    <location>
        <begin position="21"/>
        <end position="504"/>
    </location>
</feature>
<dbReference type="PANTHER" id="PTHR11059:SF0">
    <property type="entry name" value="DNA REPAIR PROTEIN RECN"/>
    <property type="match status" value="1"/>
</dbReference>
<dbReference type="EMBL" id="CP001785">
    <property type="protein sequence ID" value="ACX52496.1"/>
    <property type="molecule type" value="Genomic_DNA"/>
</dbReference>
<dbReference type="AlphaFoldDB" id="C9R867"/>
<keyword evidence="5 9" id="KW-0227">DNA damage</keyword>
<dbReference type="PIRSF" id="PIRSF003128">
    <property type="entry name" value="RecN"/>
    <property type="match status" value="1"/>
</dbReference>
<dbReference type="PANTHER" id="PTHR11059">
    <property type="entry name" value="DNA REPAIR PROTEIN RECN"/>
    <property type="match status" value="1"/>
</dbReference>
<dbReference type="SUPFAM" id="SSF52540">
    <property type="entry name" value="P-loop containing nucleoside triphosphate hydrolases"/>
    <property type="match status" value="2"/>
</dbReference>
<dbReference type="NCBIfam" id="TIGR00634">
    <property type="entry name" value="recN"/>
    <property type="match status" value="1"/>
</dbReference>
<dbReference type="SMART" id="SM00382">
    <property type="entry name" value="AAA"/>
    <property type="match status" value="1"/>
</dbReference>
<dbReference type="eggNOG" id="COG0497">
    <property type="taxonomic scope" value="Bacteria"/>
</dbReference>
<dbReference type="Pfam" id="PF02463">
    <property type="entry name" value="SMC_N"/>
    <property type="match status" value="1"/>
</dbReference>
<keyword evidence="6" id="KW-0067">ATP-binding</keyword>
<dbReference type="GO" id="GO:0043590">
    <property type="term" value="C:bacterial nucleoid"/>
    <property type="evidence" value="ECO:0007669"/>
    <property type="project" value="TreeGrafter"/>
</dbReference>
<dbReference type="GO" id="GO:0009432">
    <property type="term" value="P:SOS response"/>
    <property type="evidence" value="ECO:0007669"/>
    <property type="project" value="TreeGrafter"/>
</dbReference>
<evidence type="ECO:0000256" key="1">
    <source>
        <dbReference type="ARBA" id="ARBA00003618"/>
    </source>
</evidence>
<keyword evidence="7 9" id="KW-0234">DNA repair</keyword>
<dbReference type="GO" id="GO:0006310">
    <property type="term" value="P:DNA recombination"/>
    <property type="evidence" value="ECO:0007669"/>
    <property type="project" value="InterPro"/>
</dbReference>
<dbReference type="Proteomes" id="UP000002620">
    <property type="component" value="Chromosome"/>
</dbReference>
<protein>
    <recommendedName>
        <fullName evidence="3 9">DNA repair protein RecN</fullName>
    </recommendedName>
    <alternativeName>
        <fullName evidence="8 9">Recombination protein N</fullName>
    </alternativeName>
</protein>
<comment type="similarity">
    <text evidence="2 9">Belongs to the RecN family.</text>
</comment>
<dbReference type="HOGENOM" id="CLU_018297_3_1_9"/>
<keyword evidence="4" id="KW-0547">Nucleotide-binding</keyword>
<name>C9R867_AMMDK</name>